<proteinExistence type="predicted"/>
<dbReference type="PANTHER" id="PTHR32305">
    <property type="match status" value="1"/>
</dbReference>
<evidence type="ECO:0000256" key="3">
    <source>
        <dbReference type="SAM" id="SignalP"/>
    </source>
</evidence>
<dbReference type="Pfam" id="PF25023">
    <property type="entry name" value="TEN_YD-shell"/>
    <property type="match status" value="1"/>
</dbReference>
<dbReference type="EMBL" id="CAJFCI010000017">
    <property type="protein sequence ID" value="CAD5106320.1"/>
    <property type="molecule type" value="Genomic_DNA"/>
</dbReference>
<dbReference type="Proteomes" id="UP000583387">
    <property type="component" value="Unassembled WGS sequence"/>
</dbReference>
<feature type="chain" id="PRO_5031138250" description="Teneurin-like YD-shell domain-containing protein" evidence="3">
    <location>
        <begin position="22"/>
        <end position="309"/>
    </location>
</feature>
<keyword evidence="6" id="KW-1185">Reference proteome</keyword>
<name>A0A7U7EJY5_9GAMM</name>
<comment type="caution">
    <text evidence="5">The sequence shown here is derived from an EMBL/GenBank/DDBJ whole genome shotgun (WGS) entry which is preliminary data.</text>
</comment>
<gene>
    <name evidence="5" type="ORF">PSEWESI4_00580</name>
</gene>
<feature type="region of interest" description="Disordered" evidence="2">
    <location>
        <begin position="289"/>
        <end position="309"/>
    </location>
</feature>
<dbReference type="AlphaFoldDB" id="A0A7U7EJY5"/>
<accession>A0A7U7EJY5</accession>
<dbReference type="InterPro" id="IPR050708">
    <property type="entry name" value="T6SS_VgrG/RHS"/>
</dbReference>
<reference evidence="5 6" key="1">
    <citation type="submission" date="2020-08" db="EMBL/GenBank/DDBJ databases">
        <authorList>
            <person name="Criscuolo A."/>
        </authorList>
    </citation>
    <scope>NUCLEOTIDE SEQUENCE [LARGE SCALE GENOMIC DNA]</scope>
    <source>
        <strain evidence="5">CIP111764</strain>
    </source>
</reference>
<evidence type="ECO:0000313" key="6">
    <source>
        <dbReference type="Proteomes" id="UP000583387"/>
    </source>
</evidence>
<evidence type="ECO:0000256" key="2">
    <source>
        <dbReference type="SAM" id="MobiDB-lite"/>
    </source>
</evidence>
<feature type="compositionally biased region" description="Polar residues" evidence="2">
    <location>
        <begin position="289"/>
        <end position="303"/>
    </location>
</feature>
<sequence>MRIISWLFGAFILALGTTATAETLVYTTYYHNDHLGSPVAATDERGDLLWRAHFRPYGERQENPTDAAFGNVGYTGHTQDADSGLVYMQARYYDPIIGRFMAVDPVEVNPESTISFNRYAYANNNPHVFVDPNGESAVTAFGGLLHESGQFLMGNGFDGAMVAGALADGYNGDGSGFAAAAFEDATSFIPAGAVSGGVIKLGRLVKSSKALKGTGKEVGILRDAAKGKGNFGLGSGTRAEADKLGKAWVGDGYKVASDGKALVSKDGLRQYRPPSYKPRQDKTQANFEQRFPGQQSRQWQSNGHLDITD</sequence>
<dbReference type="InterPro" id="IPR022385">
    <property type="entry name" value="Rhs_assc_core"/>
</dbReference>
<feature type="domain" description="Teneurin-like YD-shell" evidence="4">
    <location>
        <begin position="31"/>
        <end position="126"/>
    </location>
</feature>
<dbReference type="Gene3D" id="2.180.10.10">
    <property type="entry name" value="RHS repeat-associated core"/>
    <property type="match status" value="1"/>
</dbReference>
<evidence type="ECO:0000256" key="1">
    <source>
        <dbReference type="ARBA" id="ARBA00022737"/>
    </source>
</evidence>
<dbReference type="InterPro" id="IPR056823">
    <property type="entry name" value="TEN-like_YD-shell"/>
</dbReference>
<dbReference type="RefSeq" id="WP_187669685.1">
    <property type="nucleotide sequence ID" value="NZ_CAJFCI010000017.1"/>
</dbReference>
<evidence type="ECO:0000313" key="5">
    <source>
        <dbReference type="EMBL" id="CAD5106320.1"/>
    </source>
</evidence>
<keyword evidence="1" id="KW-0677">Repeat</keyword>
<dbReference type="NCBIfam" id="TIGR03696">
    <property type="entry name" value="Rhs_assc_core"/>
    <property type="match status" value="1"/>
</dbReference>
<keyword evidence="3" id="KW-0732">Signal</keyword>
<dbReference type="PANTHER" id="PTHR32305:SF17">
    <property type="entry name" value="TRNA NUCLEASE WAPA"/>
    <property type="match status" value="1"/>
</dbReference>
<feature type="signal peptide" evidence="3">
    <location>
        <begin position="1"/>
        <end position="21"/>
    </location>
</feature>
<protein>
    <recommendedName>
        <fullName evidence="4">Teneurin-like YD-shell domain-containing protein</fullName>
    </recommendedName>
</protein>
<organism evidence="5 6">
    <name type="scientific">Zestomonas carbonaria</name>
    <dbReference type="NCBI Taxonomy" id="2762745"/>
    <lineage>
        <taxon>Bacteria</taxon>
        <taxon>Pseudomonadati</taxon>
        <taxon>Pseudomonadota</taxon>
        <taxon>Gammaproteobacteria</taxon>
        <taxon>Pseudomonadales</taxon>
        <taxon>Pseudomonadaceae</taxon>
        <taxon>Zestomonas</taxon>
    </lineage>
</organism>
<evidence type="ECO:0000259" key="4">
    <source>
        <dbReference type="Pfam" id="PF25023"/>
    </source>
</evidence>